<proteinExistence type="predicted"/>
<dbReference type="Pfam" id="PF01590">
    <property type="entry name" value="GAF"/>
    <property type="match status" value="1"/>
</dbReference>
<dbReference type="AlphaFoldDB" id="A0A6P2C1U4"/>
<dbReference type="EMBL" id="RPFW01000002">
    <property type="protein sequence ID" value="TVZ05120.1"/>
    <property type="molecule type" value="Genomic_DNA"/>
</dbReference>
<evidence type="ECO:0000313" key="3">
    <source>
        <dbReference type="Proteomes" id="UP000460272"/>
    </source>
</evidence>
<organism evidence="2 3">
    <name type="scientific">Trebonia kvetii</name>
    <dbReference type="NCBI Taxonomy" id="2480626"/>
    <lineage>
        <taxon>Bacteria</taxon>
        <taxon>Bacillati</taxon>
        <taxon>Actinomycetota</taxon>
        <taxon>Actinomycetes</taxon>
        <taxon>Streptosporangiales</taxon>
        <taxon>Treboniaceae</taxon>
        <taxon>Trebonia</taxon>
    </lineage>
</organism>
<dbReference type="OrthoDB" id="3928741at2"/>
<evidence type="ECO:0000313" key="2">
    <source>
        <dbReference type="EMBL" id="TVZ05120.1"/>
    </source>
</evidence>
<keyword evidence="3" id="KW-1185">Reference proteome</keyword>
<sequence>MHPDGELALRAGEDARAAALRLGRAHDTFVSSHGMSSCVRPVIAGSWKRCMTMGASPDGRRLPVIRMDADEVEGYRSRHPLARALPVFRELLGERAVDDEHVFAVADAAGILLWVQGHKSTLDRAERMNFTEGADWSEAGAGTNALGTVLAVGRPVQIFAGEHYNSVVHPWSCSAVPVRDPDGGGVLGVVDITGGASIASPYALALVRATVRAAEAELAIRVAAADEQARREFADRHVPGRSAVALLSPGGRLLAATPGGRDCLAGAATDTGALSGGTQIGLVAEPIGKAGHLLVHFSGTARPRAAVAGVRLTALGRDCALVEIDGRSVRLRPRHSEIVVILALAAGGLKGPRLAVELSETNINPVTLRAEMSRLRTLLGEGLLGSQPYALRRPVTSDFAGVLGLLAAGRVGEALAAYPGPLLPASEAPTVVDYRALLEQQLRAEVLASGDAMLLRRWVGAAWGTNDVAAWQALARQLPGGSPQRAAAAARARALGGDDVTAITKN</sequence>
<dbReference type="InterPro" id="IPR003018">
    <property type="entry name" value="GAF"/>
</dbReference>
<dbReference type="InterPro" id="IPR029016">
    <property type="entry name" value="GAF-like_dom_sf"/>
</dbReference>
<comment type="caution">
    <text evidence="2">The sequence shown here is derived from an EMBL/GenBank/DDBJ whole genome shotgun (WGS) entry which is preliminary data.</text>
</comment>
<gene>
    <name evidence="2" type="ORF">EAS64_10970</name>
</gene>
<name>A0A6P2C1U4_9ACTN</name>
<dbReference type="Proteomes" id="UP000460272">
    <property type="component" value="Unassembled WGS sequence"/>
</dbReference>
<accession>A0A6P2C1U4</accession>
<protein>
    <submittedName>
        <fullName evidence="2">GAF domain-containing protein</fullName>
    </submittedName>
</protein>
<evidence type="ECO:0000259" key="1">
    <source>
        <dbReference type="Pfam" id="PF01590"/>
    </source>
</evidence>
<reference evidence="2 3" key="1">
    <citation type="submission" date="2018-11" db="EMBL/GenBank/DDBJ databases">
        <title>Trebonia kvetii gen.nov., sp.nov., a novel acidophilic actinobacterium, and proposal of the new actinobacterial family Treboniaceae fam. nov.</title>
        <authorList>
            <person name="Rapoport D."/>
            <person name="Sagova-Mareckova M."/>
            <person name="Sedlacek I."/>
            <person name="Provaznik J."/>
            <person name="Kralova S."/>
            <person name="Pavlinic D."/>
            <person name="Benes V."/>
            <person name="Kopecky J."/>
        </authorList>
    </citation>
    <scope>NUCLEOTIDE SEQUENCE [LARGE SCALE GENOMIC DNA]</scope>
    <source>
        <strain evidence="2 3">15Tr583</strain>
    </source>
</reference>
<dbReference type="Gene3D" id="3.30.450.40">
    <property type="match status" value="1"/>
</dbReference>
<feature type="domain" description="GAF" evidence="1">
    <location>
        <begin position="107"/>
        <end position="217"/>
    </location>
</feature>
<dbReference type="RefSeq" id="WP_145852825.1">
    <property type="nucleotide sequence ID" value="NZ_RPFW01000002.1"/>
</dbReference>